<dbReference type="EMBL" id="JBHSJB010000006">
    <property type="protein sequence ID" value="MFC5053421.1"/>
    <property type="molecule type" value="Genomic_DNA"/>
</dbReference>
<accession>A0ABV9XTH8</accession>
<comment type="caution">
    <text evidence="2">The sequence shown here is derived from an EMBL/GenBank/DDBJ whole genome shotgun (WGS) entry which is preliminary data.</text>
</comment>
<reference evidence="3" key="1">
    <citation type="journal article" date="2019" name="Int. J. Syst. Evol. Microbiol.">
        <title>The Global Catalogue of Microorganisms (GCM) 10K type strain sequencing project: providing services to taxonomists for standard genome sequencing and annotation.</title>
        <authorList>
            <consortium name="The Broad Institute Genomics Platform"/>
            <consortium name="The Broad Institute Genome Sequencing Center for Infectious Disease"/>
            <person name="Wu L."/>
            <person name="Ma J."/>
        </authorList>
    </citation>
    <scope>NUCLEOTIDE SEQUENCE [LARGE SCALE GENOMIC DNA]</scope>
    <source>
        <strain evidence="3">KCTC 12848</strain>
    </source>
</reference>
<keyword evidence="1" id="KW-0812">Transmembrane</keyword>
<evidence type="ECO:0000313" key="2">
    <source>
        <dbReference type="EMBL" id="MFC5053421.1"/>
    </source>
</evidence>
<gene>
    <name evidence="2" type="ORF">ACFPFM_06570</name>
</gene>
<dbReference type="Proteomes" id="UP001595833">
    <property type="component" value="Unassembled WGS sequence"/>
</dbReference>
<keyword evidence="3" id="KW-1185">Reference proteome</keyword>
<dbReference type="RefSeq" id="WP_380645837.1">
    <property type="nucleotide sequence ID" value="NZ_JBHSJB010000006.1"/>
</dbReference>
<protein>
    <submittedName>
        <fullName evidence="2">Uncharacterized protein</fullName>
    </submittedName>
</protein>
<evidence type="ECO:0000313" key="3">
    <source>
        <dbReference type="Proteomes" id="UP001595833"/>
    </source>
</evidence>
<feature type="transmembrane region" description="Helical" evidence="1">
    <location>
        <begin position="44"/>
        <end position="66"/>
    </location>
</feature>
<keyword evidence="1" id="KW-0472">Membrane</keyword>
<evidence type="ECO:0000256" key="1">
    <source>
        <dbReference type="SAM" id="Phobius"/>
    </source>
</evidence>
<keyword evidence="1" id="KW-1133">Transmembrane helix</keyword>
<organism evidence="2 3">
    <name type="scientific">Saccharothrix xinjiangensis</name>
    <dbReference type="NCBI Taxonomy" id="204798"/>
    <lineage>
        <taxon>Bacteria</taxon>
        <taxon>Bacillati</taxon>
        <taxon>Actinomycetota</taxon>
        <taxon>Actinomycetes</taxon>
        <taxon>Pseudonocardiales</taxon>
        <taxon>Pseudonocardiaceae</taxon>
        <taxon>Saccharothrix</taxon>
    </lineage>
</organism>
<sequence length="212" mass="21069">MNTGDDLDGELRALLADDRLALPVRPGAAEALAARGARRARRRAAAAVGTVTALVLAAGGVAAAVLRDAGSEPAAPDVVETVTVTVAPPPGFGELRLGMGEREVLATGLLGAPTDLPGGCRRHPAQDGAAVVVAPGRGVVRVTLPRSAETVAGIRVGSPAAEVGAAYGAAAHPAPGGLAVPMPGRPAWRYTFAVEAGLVTAAHVETEDHPCG</sequence>
<name>A0ABV9XTH8_9PSEU</name>
<proteinExistence type="predicted"/>